<keyword evidence="7" id="KW-0573">Peptidoglycan synthesis</keyword>
<feature type="transmembrane region" description="Helical" evidence="11">
    <location>
        <begin position="308"/>
        <end position="335"/>
    </location>
</feature>
<dbReference type="PANTHER" id="PTHR30474:SF1">
    <property type="entry name" value="PEPTIDOGLYCAN GLYCOSYLTRANSFERASE MRDB"/>
    <property type="match status" value="1"/>
</dbReference>
<proteinExistence type="predicted"/>
<dbReference type="InterPro" id="IPR001182">
    <property type="entry name" value="FtsW/RodA"/>
</dbReference>
<feature type="transmembrane region" description="Helical" evidence="11">
    <location>
        <begin position="186"/>
        <end position="205"/>
    </location>
</feature>
<comment type="subcellular location">
    <subcellularLocation>
        <location evidence="1">Membrane</location>
        <topology evidence="1">Multi-pass membrane protein</topology>
    </subcellularLocation>
</comment>
<evidence type="ECO:0000313" key="13">
    <source>
        <dbReference type="Proteomes" id="UP000235589"/>
    </source>
</evidence>
<sequence>MLEKTRKFRDAIKNIDFTLIALTVLTAVFGIVMISSAGGDGAVRYVIVQSAALVLGLIGVVIISILDYDYLARLSKYIYAACIILLVLVLIPGLGRVQNGARSWFVFGPVSFQPAELVKIGFVITFSKHLSEVGSGLNEPKNMWKVALHPAALCILMLLQPDFGTVVVFVMMALAMLFMAKISWKYLAGAFGALLAACPLIWIFLLKQYQKDRIITLFNPENDPTGSGYHVIQSKIAAGSGKLTGMGLYNGSSRYNNLLPERHTDFIYSVICEELGMIGGVAVIVLLSAIIIRCLYIGLNARNSEGLYICTGVAAMLAFQAFENIGMCIGLFPVTGITLPFFSYGGSSLVTNLLAVGLVLNVRYRYKKINF</sequence>
<evidence type="ECO:0000256" key="8">
    <source>
        <dbReference type="ARBA" id="ARBA00022989"/>
    </source>
</evidence>
<organism evidence="12 13">
    <name type="scientific">Monoglobus pectinilyticus</name>
    <dbReference type="NCBI Taxonomy" id="1981510"/>
    <lineage>
        <taxon>Bacteria</taxon>
        <taxon>Bacillati</taxon>
        <taxon>Bacillota</taxon>
        <taxon>Clostridia</taxon>
        <taxon>Monoglobales</taxon>
        <taxon>Monoglobaceae</taxon>
        <taxon>Monoglobus</taxon>
    </lineage>
</organism>
<evidence type="ECO:0000256" key="3">
    <source>
        <dbReference type="ARBA" id="ARBA00022676"/>
    </source>
</evidence>
<dbReference type="GO" id="GO:0008360">
    <property type="term" value="P:regulation of cell shape"/>
    <property type="evidence" value="ECO:0007669"/>
    <property type="project" value="UniProtKB-KW"/>
</dbReference>
<keyword evidence="8 11" id="KW-1133">Transmembrane helix</keyword>
<name>A0A2K9P2A1_9FIRM</name>
<keyword evidence="10" id="KW-0961">Cell wall biogenesis/degradation</keyword>
<dbReference type="GO" id="GO:0005886">
    <property type="term" value="C:plasma membrane"/>
    <property type="evidence" value="ECO:0007669"/>
    <property type="project" value="TreeGrafter"/>
</dbReference>
<evidence type="ECO:0000256" key="10">
    <source>
        <dbReference type="ARBA" id="ARBA00023316"/>
    </source>
</evidence>
<evidence type="ECO:0000256" key="5">
    <source>
        <dbReference type="ARBA" id="ARBA00022692"/>
    </source>
</evidence>
<protein>
    <submittedName>
        <fullName evidence="12">Rod shape-determining protein RodA</fullName>
    </submittedName>
</protein>
<evidence type="ECO:0000256" key="7">
    <source>
        <dbReference type="ARBA" id="ARBA00022984"/>
    </source>
</evidence>
<evidence type="ECO:0000313" key="12">
    <source>
        <dbReference type="EMBL" id="AUO19392.1"/>
    </source>
</evidence>
<dbReference type="InterPro" id="IPR018365">
    <property type="entry name" value="Cell_cycle_FtsW-rel_CS"/>
</dbReference>
<dbReference type="KEGG" id="mpec:B9O19_01231"/>
<evidence type="ECO:0000256" key="4">
    <source>
        <dbReference type="ARBA" id="ARBA00022679"/>
    </source>
</evidence>
<keyword evidence="5 11" id="KW-0812">Transmembrane</keyword>
<evidence type="ECO:0000256" key="6">
    <source>
        <dbReference type="ARBA" id="ARBA00022960"/>
    </source>
</evidence>
<dbReference type="EMBL" id="CP020991">
    <property type="protein sequence ID" value="AUO19392.1"/>
    <property type="molecule type" value="Genomic_DNA"/>
</dbReference>
<evidence type="ECO:0000256" key="11">
    <source>
        <dbReference type="SAM" id="Phobius"/>
    </source>
</evidence>
<feature type="transmembrane region" description="Helical" evidence="11">
    <location>
        <begin position="46"/>
        <end position="65"/>
    </location>
</feature>
<dbReference type="GO" id="GO:0016757">
    <property type="term" value="F:glycosyltransferase activity"/>
    <property type="evidence" value="ECO:0007669"/>
    <property type="project" value="UniProtKB-KW"/>
</dbReference>
<evidence type="ECO:0000256" key="2">
    <source>
        <dbReference type="ARBA" id="ARBA00022475"/>
    </source>
</evidence>
<feature type="transmembrane region" description="Helical" evidence="11">
    <location>
        <begin position="275"/>
        <end position="296"/>
    </location>
</feature>
<dbReference type="GO" id="GO:0015648">
    <property type="term" value="F:lipid-linked peptidoglycan transporter activity"/>
    <property type="evidence" value="ECO:0007669"/>
    <property type="project" value="TreeGrafter"/>
</dbReference>
<feature type="transmembrane region" description="Helical" evidence="11">
    <location>
        <begin position="341"/>
        <end position="362"/>
    </location>
</feature>
<dbReference type="Proteomes" id="UP000235589">
    <property type="component" value="Chromosome"/>
</dbReference>
<keyword evidence="4" id="KW-0808">Transferase</keyword>
<keyword evidence="2" id="KW-1003">Cell membrane</keyword>
<dbReference type="GO" id="GO:0032153">
    <property type="term" value="C:cell division site"/>
    <property type="evidence" value="ECO:0007669"/>
    <property type="project" value="TreeGrafter"/>
</dbReference>
<reference evidence="12 13" key="1">
    <citation type="submission" date="2017-04" db="EMBL/GenBank/DDBJ databases">
        <title>Monoglobus pectinilyticus 14 draft genome.</title>
        <authorList>
            <person name="Kim C."/>
            <person name="Rosendale D.I."/>
            <person name="Kelly W.J."/>
            <person name="Tannock G.W."/>
            <person name="Patchett M.L."/>
            <person name="Jordens J.Z."/>
        </authorList>
    </citation>
    <scope>NUCLEOTIDE SEQUENCE [LARGE SCALE GENOMIC DNA]</scope>
    <source>
        <strain evidence="12 13">14</strain>
    </source>
</reference>
<dbReference type="GeneID" id="98062636"/>
<dbReference type="PROSITE" id="PS00428">
    <property type="entry name" value="FTSW_RODA_SPOVE"/>
    <property type="match status" value="1"/>
</dbReference>
<evidence type="ECO:0000256" key="1">
    <source>
        <dbReference type="ARBA" id="ARBA00004141"/>
    </source>
</evidence>
<dbReference type="GO" id="GO:0051301">
    <property type="term" value="P:cell division"/>
    <property type="evidence" value="ECO:0007669"/>
    <property type="project" value="InterPro"/>
</dbReference>
<dbReference type="Pfam" id="PF01098">
    <property type="entry name" value="FTSW_RODA_SPOVE"/>
    <property type="match status" value="1"/>
</dbReference>
<dbReference type="PANTHER" id="PTHR30474">
    <property type="entry name" value="CELL CYCLE PROTEIN"/>
    <property type="match status" value="1"/>
</dbReference>
<dbReference type="GO" id="GO:0009252">
    <property type="term" value="P:peptidoglycan biosynthetic process"/>
    <property type="evidence" value="ECO:0007669"/>
    <property type="project" value="UniProtKB-KW"/>
</dbReference>
<dbReference type="OrthoDB" id="9812661at2"/>
<evidence type="ECO:0000256" key="9">
    <source>
        <dbReference type="ARBA" id="ARBA00023136"/>
    </source>
</evidence>
<keyword evidence="9 11" id="KW-0472">Membrane</keyword>
<dbReference type="AlphaFoldDB" id="A0A2K9P2A1"/>
<keyword evidence="3" id="KW-0328">Glycosyltransferase</keyword>
<feature type="transmembrane region" description="Helical" evidence="11">
    <location>
        <begin position="77"/>
        <end position="95"/>
    </location>
</feature>
<feature type="transmembrane region" description="Helical" evidence="11">
    <location>
        <begin position="147"/>
        <end position="174"/>
    </location>
</feature>
<dbReference type="InterPro" id="IPR011923">
    <property type="entry name" value="RodA/MrdB"/>
</dbReference>
<dbReference type="GO" id="GO:0071555">
    <property type="term" value="P:cell wall organization"/>
    <property type="evidence" value="ECO:0007669"/>
    <property type="project" value="UniProtKB-KW"/>
</dbReference>
<accession>A0A2K9P2A1</accession>
<keyword evidence="13" id="KW-1185">Reference proteome</keyword>
<keyword evidence="6" id="KW-0133">Cell shape</keyword>
<dbReference type="RefSeq" id="WP_102365604.1">
    <property type="nucleotide sequence ID" value="NZ_CP020991.1"/>
</dbReference>
<dbReference type="NCBIfam" id="TIGR02210">
    <property type="entry name" value="rodA_shape"/>
    <property type="match status" value="1"/>
</dbReference>
<feature type="transmembrane region" description="Helical" evidence="11">
    <location>
        <begin position="12"/>
        <end position="34"/>
    </location>
</feature>
<gene>
    <name evidence="12" type="ORF">B9O19_01231</name>
</gene>